<dbReference type="InterPro" id="IPR003593">
    <property type="entry name" value="AAA+_ATPase"/>
</dbReference>
<dbReference type="SUPFAM" id="SSF52540">
    <property type="entry name" value="P-loop containing nucleoside triphosphate hydrolases"/>
    <property type="match status" value="1"/>
</dbReference>
<evidence type="ECO:0000256" key="2">
    <source>
        <dbReference type="ARBA" id="ARBA00022448"/>
    </source>
</evidence>
<organism evidence="6 7">
    <name type="scientific">Mobiluncus mulieris</name>
    <dbReference type="NCBI Taxonomy" id="2052"/>
    <lineage>
        <taxon>Bacteria</taxon>
        <taxon>Bacillati</taxon>
        <taxon>Actinomycetota</taxon>
        <taxon>Actinomycetes</taxon>
        <taxon>Actinomycetales</taxon>
        <taxon>Actinomycetaceae</taxon>
        <taxon>Mobiluncus</taxon>
    </lineage>
</organism>
<dbReference type="InterPro" id="IPR003439">
    <property type="entry name" value="ABC_transporter-like_ATP-bd"/>
</dbReference>
<dbReference type="SMART" id="SM00382">
    <property type="entry name" value="AAA"/>
    <property type="match status" value="1"/>
</dbReference>
<dbReference type="AlphaFoldDB" id="A0A7Y0UUI1"/>
<proteinExistence type="inferred from homology"/>
<evidence type="ECO:0000256" key="4">
    <source>
        <dbReference type="ARBA" id="ARBA00022840"/>
    </source>
</evidence>
<dbReference type="EMBL" id="JABCUS010000019">
    <property type="protein sequence ID" value="NMX03991.1"/>
    <property type="molecule type" value="Genomic_DNA"/>
</dbReference>
<dbReference type="InterPro" id="IPR027417">
    <property type="entry name" value="P-loop_NTPase"/>
</dbReference>
<dbReference type="Gene3D" id="3.40.50.300">
    <property type="entry name" value="P-loop containing nucleotide triphosphate hydrolases"/>
    <property type="match status" value="1"/>
</dbReference>
<dbReference type="InterPro" id="IPR017871">
    <property type="entry name" value="ABC_transporter-like_CS"/>
</dbReference>
<dbReference type="Pfam" id="PF00005">
    <property type="entry name" value="ABC_tran"/>
    <property type="match status" value="1"/>
</dbReference>
<keyword evidence="2" id="KW-0813">Transport</keyword>
<dbReference type="RefSeq" id="WP_169757682.1">
    <property type="nucleotide sequence ID" value="NZ_JABCUO010000035.1"/>
</dbReference>
<comment type="similarity">
    <text evidence="1">Belongs to the ABC transporter superfamily.</text>
</comment>
<evidence type="ECO:0000313" key="7">
    <source>
        <dbReference type="Proteomes" id="UP000575397"/>
    </source>
</evidence>
<sequence>MIVVKSMQKKYGTITALKDVSFEVKPGSIVGFVGPNGSGKSTTLRIISGLESCDAGTCAVDGEPYSHVKNPWSKLGTLLDRQGINGELTGMRALQSVAAAYSVPDARVKFLMETVNLANAQNRKVKTFSLGMKQRLSLAIALIANPRYLILDEPMNGLDPDGILWLRNFLFSYRDEGGGILLSSHTLSEVETLGDSFVVIKSGVVVWSGSKVALDGSTGSIVSAENQEKLYEVLKRQQYEFFTEGNIIHVRNIKSSELGHLLYRAGIIITHLSSERNSLENLYLSLHEEVRNV</sequence>
<dbReference type="PROSITE" id="PS50893">
    <property type="entry name" value="ABC_TRANSPORTER_2"/>
    <property type="match status" value="1"/>
</dbReference>
<evidence type="ECO:0000259" key="5">
    <source>
        <dbReference type="PROSITE" id="PS50893"/>
    </source>
</evidence>
<name>A0A7Y0UUI1_9ACTO</name>
<accession>A0A7Y0UUI1</accession>
<gene>
    <name evidence="6" type="ORF">HHJ77_08655</name>
</gene>
<feature type="domain" description="ABC transporter" evidence="5">
    <location>
        <begin position="2"/>
        <end position="227"/>
    </location>
</feature>
<evidence type="ECO:0000256" key="3">
    <source>
        <dbReference type="ARBA" id="ARBA00022741"/>
    </source>
</evidence>
<keyword evidence="3" id="KW-0547">Nucleotide-binding</keyword>
<reference evidence="6 7" key="1">
    <citation type="submission" date="2020-04" db="EMBL/GenBank/DDBJ databases">
        <title>Antimicrobial susceptibility and clonality of vaginal-derived multi-drug resistant Mobiluncus isolates in China.</title>
        <authorList>
            <person name="Zhang X."/>
        </authorList>
    </citation>
    <scope>NUCLEOTIDE SEQUENCE [LARGE SCALE GENOMIC DNA]</scope>
    <source>
        <strain evidence="6 7">12</strain>
    </source>
</reference>
<dbReference type="PROSITE" id="PS00211">
    <property type="entry name" value="ABC_TRANSPORTER_1"/>
    <property type="match status" value="1"/>
</dbReference>
<evidence type="ECO:0000256" key="1">
    <source>
        <dbReference type="ARBA" id="ARBA00005417"/>
    </source>
</evidence>
<dbReference type="PANTHER" id="PTHR43335">
    <property type="entry name" value="ABC TRANSPORTER, ATP-BINDING PROTEIN"/>
    <property type="match status" value="1"/>
</dbReference>
<dbReference type="GO" id="GO:0016887">
    <property type="term" value="F:ATP hydrolysis activity"/>
    <property type="evidence" value="ECO:0007669"/>
    <property type="project" value="InterPro"/>
</dbReference>
<dbReference type="PANTHER" id="PTHR43335:SF4">
    <property type="entry name" value="ABC TRANSPORTER, ATP-BINDING PROTEIN"/>
    <property type="match status" value="1"/>
</dbReference>
<protein>
    <submittedName>
        <fullName evidence="6">ATP-binding cassette domain-containing protein</fullName>
    </submittedName>
</protein>
<keyword evidence="4 6" id="KW-0067">ATP-binding</keyword>
<evidence type="ECO:0000313" key="6">
    <source>
        <dbReference type="EMBL" id="NMX03991.1"/>
    </source>
</evidence>
<dbReference type="Proteomes" id="UP000575397">
    <property type="component" value="Unassembled WGS sequence"/>
</dbReference>
<dbReference type="GO" id="GO:0005524">
    <property type="term" value="F:ATP binding"/>
    <property type="evidence" value="ECO:0007669"/>
    <property type="project" value="UniProtKB-KW"/>
</dbReference>
<comment type="caution">
    <text evidence="6">The sequence shown here is derived from an EMBL/GenBank/DDBJ whole genome shotgun (WGS) entry which is preliminary data.</text>
</comment>